<dbReference type="InterPro" id="IPR013785">
    <property type="entry name" value="Aldolase_TIM"/>
</dbReference>
<evidence type="ECO:0000256" key="3">
    <source>
        <dbReference type="ARBA" id="ARBA00004952"/>
    </source>
</evidence>
<dbReference type="GO" id="GO:0046872">
    <property type="term" value="F:metal ion binding"/>
    <property type="evidence" value="ECO:0007669"/>
    <property type="project" value="UniProtKB-KW"/>
</dbReference>
<dbReference type="InterPro" id="IPR007229">
    <property type="entry name" value="Nic_PRibTrfase-Fam"/>
</dbReference>
<keyword evidence="6" id="KW-0597">Phosphoprotein</keyword>
<comment type="similarity">
    <text evidence="4 15">Belongs to the NAPRTase family.</text>
</comment>
<evidence type="ECO:0000256" key="7">
    <source>
        <dbReference type="ARBA" id="ARBA00022598"/>
    </source>
</evidence>
<dbReference type="Pfam" id="PF17956">
    <property type="entry name" value="NAPRTase_C"/>
    <property type="match status" value="1"/>
</dbReference>
<keyword evidence="7 15" id="KW-0436">Ligase</keyword>
<comment type="cofactor">
    <cofactor evidence="1">
        <name>Mn(2+)</name>
        <dbReference type="ChEBI" id="CHEBI:29035"/>
    </cofactor>
</comment>
<evidence type="ECO:0000256" key="11">
    <source>
        <dbReference type="ARBA" id="ARBA00022842"/>
    </source>
</evidence>
<dbReference type="Proteomes" id="UP000023152">
    <property type="component" value="Unassembled WGS sequence"/>
</dbReference>
<keyword evidence="8 15" id="KW-0662">Pyridine nucleotide biosynthesis</keyword>
<keyword evidence="19" id="KW-1185">Reference proteome</keyword>
<dbReference type="AlphaFoldDB" id="X6M766"/>
<evidence type="ECO:0000256" key="6">
    <source>
        <dbReference type="ARBA" id="ARBA00022553"/>
    </source>
</evidence>
<accession>X6M766</accession>
<comment type="caution">
    <text evidence="18">The sequence shown here is derived from an EMBL/GenBank/DDBJ whole genome shotgun (WGS) entry which is preliminary data.</text>
</comment>
<comment type="catalytic activity">
    <reaction evidence="14 15">
        <text>5-phospho-alpha-D-ribose 1-diphosphate + nicotinate + ATP + H2O = nicotinate beta-D-ribonucleotide + ADP + phosphate + diphosphate</text>
        <dbReference type="Rhea" id="RHEA:36163"/>
        <dbReference type="ChEBI" id="CHEBI:15377"/>
        <dbReference type="ChEBI" id="CHEBI:30616"/>
        <dbReference type="ChEBI" id="CHEBI:32544"/>
        <dbReference type="ChEBI" id="CHEBI:33019"/>
        <dbReference type="ChEBI" id="CHEBI:43474"/>
        <dbReference type="ChEBI" id="CHEBI:57502"/>
        <dbReference type="ChEBI" id="CHEBI:58017"/>
        <dbReference type="ChEBI" id="CHEBI:456216"/>
        <dbReference type="EC" id="6.3.4.21"/>
    </reaction>
</comment>
<evidence type="ECO:0000256" key="13">
    <source>
        <dbReference type="ARBA" id="ARBA00023426"/>
    </source>
</evidence>
<dbReference type="OrthoDB" id="193380at2759"/>
<comment type="function">
    <text evidence="13">Catalyzes the first step in the biosynthesis of NAD from nicotinic acid, the ATP-dependent synthesis of beta-nicotinate D-ribonucleotide from nicotinate and 5-phospho-D-ribose 1-phosphate. Helps prevent cellular oxidative stress via its role in NAD biosynthesis.</text>
</comment>
<evidence type="ECO:0000256" key="14">
    <source>
        <dbReference type="ARBA" id="ARBA00048668"/>
    </source>
</evidence>
<keyword evidence="11" id="KW-0460">Magnesium</keyword>
<dbReference type="OMA" id="INMMYAH"/>
<dbReference type="Gene3D" id="3.20.20.70">
    <property type="entry name" value="Aldolase class I"/>
    <property type="match status" value="1"/>
</dbReference>
<keyword evidence="9 15" id="KW-0808">Transferase</keyword>
<evidence type="ECO:0000256" key="15">
    <source>
        <dbReference type="RuleBase" id="RU365100"/>
    </source>
</evidence>
<keyword evidence="18" id="KW-0328">Glycosyltransferase</keyword>
<feature type="domain" description="Nicotinate/nicotinamide phosphoribosyltransferase" evidence="16">
    <location>
        <begin position="218"/>
        <end position="319"/>
    </location>
</feature>
<sequence>MREGDVVFPRVPMIRVEGPVAICQLVETTLLNCVNYASLIATNAARMREAVSDEENKGTKKNVRLLEFGLRRAQGPDGAMSGSKYAYLGGFDSTSNVLAGITFDIAISGTHAHSFVTSFSSLDQVHMNSSVVIQWYDSTNKQKKIKDGKDLKSKAIEYRNKLKGENTNEGELAAFIAYAISFPAQFLALIDTYNTLESGLVNFMSVALALNDAGYRPLGIRLDSGDLSYLSKKCRLYFQNVSRLFELDYIEHLSIVVSNDINEEVLYALKEQGHEIDAFGIGTHLVTCQKQPALGCVYKLVAIEHSPRIKISEDIGKMTLPGIKSAYRLYIRNNEPLVDLLILDDEMQEDVPNSKKSRRLLEPKRTVRCYHPSNDLIRVDIVPDRVEPLLIKVWDGKLKYKSPSLDEIRQFCLERVRNLRKDYKRVVNPTPYKVSVSKKLKDMVQELIEKETPVRTIQ</sequence>
<evidence type="ECO:0000313" key="18">
    <source>
        <dbReference type="EMBL" id="ETO09461.1"/>
    </source>
</evidence>
<dbReference type="EC" id="6.3.4.21" evidence="5 15"/>
<reference evidence="18 19" key="1">
    <citation type="journal article" date="2013" name="Curr. Biol.">
        <title>The Genome of the Foraminiferan Reticulomyxa filosa.</title>
        <authorList>
            <person name="Glockner G."/>
            <person name="Hulsmann N."/>
            <person name="Schleicher M."/>
            <person name="Noegel A.A."/>
            <person name="Eichinger L."/>
            <person name="Gallinger C."/>
            <person name="Pawlowski J."/>
            <person name="Sierra R."/>
            <person name="Euteneuer U."/>
            <person name="Pillet L."/>
            <person name="Moustafa A."/>
            <person name="Platzer M."/>
            <person name="Groth M."/>
            <person name="Szafranski K."/>
            <person name="Schliwa M."/>
        </authorList>
    </citation>
    <scope>NUCLEOTIDE SEQUENCE [LARGE SCALE GENOMIC DNA]</scope>
</reference>
<dbReference type="Gene3D" id="3.20.140.10">
    <property type="entry name" value="nicotinate phosphoribosyltransferase"/>
    <property type="match status" value="2"/>
</dbReference>
<evidence type="ECO:0000259" key="17">
    <source>
        <dbReference type="Pfam" id="PF17956"/>
    </source>
</evidence>
<evidence type="ECO:0000259" key="16">
    <source>
        <dbReference type="Pfam" id="PF04095"/>
    </source>
</evidence>
<keyword evidence="10" id="KW-0479">Metal-binding</keyword>
<evidence type="ECO:0000256" key="1">
    <source>
        <dbReference type="ARBA" id="ARBA00001936"/>
    </source>
</evidence>
<keyword evidence="12" id="KW-0464">Manganese</keyword>
<dbReference type="InterPro" id="IPR006405">
    <property type="entry name" value="Nic_PRibTrfase_pncB"/>
</dbReference>
<feature type="domain" description="Nicotinate phosphoribosyltransferase C-terminal" evidence="17">
    <location>
        <begin position="324"/>
        <end position="443"/>
    </location>
</feature>
<dbReference type="SUPFAM" id="SSF51690">
    <property type="entry name" value="Nicotinate/Quinolinate PRTase C-terminal domain-like"/>
    <property type="match status" value="1"/>
</dbReference>
<dbReference type="GO" id="GO:0005829">
    <property type="term" value="C:cytosol"/>
    <property type="evidence" value="ECO:0007669"/>
    <property type="project" value="TreeGrafter"/>
</dbReference>
<evidence type="ECO:0000256" key="5">
    <source>
        <dbReference type="ARBA" id="ARBA00013236"/>
    </source>
</evidence>
<comment type="cofactor">
    <cofactor evidence="2">
        <name>Mg(2+)</name>
        <dbReference type="ChEBI" id="CHEBI:18420"/>
    </cofactor>
</comment>
<dbReference type="PIRSF" id="PIRSF000484">
    <property type="entry name" value="NAPRT"/>
    <property type="match status" value="1"/>
</dbReference>
<dbReference type="GO" id="GO:0016757">
    <property type="term" value="F:glycosyltransferase activity"/>
    <property type="evidence" value="ECO:0007669"/>
    <property type="project" value="UniProtKB-KW"/>
</dbReference>
<evidence type="ECO:0000313" key="19">
    <source>
        <dbReference type="Proteomes" id="UP000023152"/>
    </source>
</evidence>
<organism evidence="18 19">
    <name type="scientific">Reticulomyxa filosa</name>
    <dbReference type="NCBI Taxonomy" id="46433"/>
    <lineage>
        <taxon>Eukaryota</taxon>
        <taxon>Sar</taxon>
        <taxon>Rhizaria</taxon>
        <taxon>Retaria</taxon>
        <taxon>Foraminifera</taxon>
        <taxon>Monothalamids</taxon>
        <taxon>Reticulomyxidae</taxon>
        <taxon>Reticulomyxa</taxon>
    </lineage>
</organism>
<evidence type="ECO:0000256" key="9">
    <source>
        <dbReference type="ARBA" id="ARBA00022679"/>
    </source>
</evidence>
<dbReference type="InterPro" id="IPR041525">
    <property type="entry name" value="N/Namide_PRibTrfase"/>
</dbReference>
<evidence type="ECO:0000256" key="12">
    <source>
        <dbReference type="ARBA" id="ARBA00023211"/>
    </source>
</evidence>
<dbReference type="EMBL" id="ASPP01024052">
    <property type="protein sequence ID" value="ETO09461.1"/>
    <property type="molecule type" value="Genomic_DNA"/>
</dbReference>
<dbReference type="PANTHER" id="PTHR11098:SF1">
    <property type="entry name" value="NICOTINATE PHOSPHORIBOSYLTRANSFERASE"/>
    <property type="match status" value="1"/>
</dbReference>
<protein>
    <recommendedName>
        <fullName evidence="5 15">Nicotinate phosphoribosyltransferase</fullName>
        <ecNumber evidence="5 15">6.3.4.21</ecNumber>
    </recommendedName>
</protein>
<comment type="PTM">
    <text evidence="15">Transiently phosphorylated on a His residue during the reaction cycle. Phosphorylation strongly increases the affinity for substrates and increases the rate of nicotinate D-ribonucleotide production. Dephosphorylation regenerates the low-affinity form of the enzyme, leading to product release.</text>
</comment>
<evidence type="ECO:0000256" key="2">
    <source>
        <dbReference type="ARBA" id="ARBA00001946"/>
    </source>
</evidence>
<dbReference type="InterPro" id="IPR036068">
    <property type="entry name" value="Nicotinate_pribotase-like_C"/>
</dbReference>
<dbReference type="InterPro" id="IPR041619">
    <property type="entry name" value="NAPRTase_C"/>
</dbReference>
<dbReference type="UniPathway" id="UPA00253">
    <property type="reaction ID" value="UER00457"/>
</dbReference>
<dbReference type="Pfam" id="PF04095">
    <property type="entry name" value="NAPRTase"/>
    <property type="match status" value="1"/>
</dbReference>
<name>X6M766_RETFI</name>
<evidence type="ECO:0000256" key="10">
    <source>
        <dbReference type="ARBA" id="ARBA00022723"/>
    </source>
</evidence>
<dbReference type="PANTHER" id="PTHR11098">
    <property type="entry name" value="NICOTINATE PHOSPHORIBOSYLTRANSFERASE"/>
    <property type="match status" value="1"/>
</dbReference>
<dbReference type="GO" id="GO:0004516">
    <property type="term" value="F:nicotinate phosphoribosyltransferase activity"/>
    <property type="evidence" value="ECO:0007669"/>
    <property type="project" value="UniProtKB-UniRule"/>
</dbReference>
<dbReference type="FunFam" id="3.20.20.70:FF:000155">
    <property type="entry name" value="Nicotinate phosphoribosyltransferase"/>
    <property type="match status" value="1"/>
</dbReference>
<comment type="pathway">
    <text evidence="3 15">Cofactor biosynthesis; NAD(+) biosynthesis; nicotinate D-ribonucleotide from nicotinate: step 1/1.</text>
</comment>
<proteinExistence type="inferred from homology"/>
<dbReference type="SUPFAM" id="SSF54675">
    <property type="entry name" value="Nicotinate/Quinolinate PRTase N-terminal domain-like"/>
    <property type="match status" value="1"/>
</dbReference>
<dbReference type="GO" id="GO:0034355">
    <property type="term" value="P:NAD+ biosynthetic process via the salvage pathway"/>
    <property type="evidence" value="ECO:0007669"/>
    <property type="project" value="TreeGrafter"/>
</dbReference>
<gene>
    <name evidence="18" type="ORF">RFI_27915</name>
</gene>
<evidence type="ECO:0000256" key="8">
    <source>
        <dbReference type="ARBA" id="ARBA00022642"/>
    </source>
</evidence>
<evidence type="ECO:0000256" key="4">
    <source>
        <dbReference type="ARBA" id="ARBA00010897"/>
    </source>
</evidence>
<dbReference type="NCBIfam" id="TIGR01513">
    <property type="entry name" value="NAPRTase_put"/>
    <property type="match status" value="1"/>
</dbReference>